<proteinExistence type="predicted"/>
<keyword evidence="1" id="KW-0732">Signal</keyword>
<feature type="chain" id="PRO_5002332823" description="DUF333 domain-containing protein" evidence="1">
    <location>
        <begin position="26"/>
        <end position="101"/>
    </location>
</feature>
<accession>A0A0D8LD77</accession>
<dbReference type="AlphaFoldDB" id="A0A0D8LD77"/>
<dbReference type="EMBL" id="JZSH01000008">
    <property type="protein sequence ID" value="KJF79091.1"/>
    <property type="molecule type" value="Genomic_DNA"/>
</dbReference>
<evidence type="ECO:0000313" key="2">
    <source>
        <dbReference type="EMBL" id="KJF79091.1"/>
    </source>
</evidence>
<name>A0A0D8LD77_MORMO</name>
<dbReference type="InterPro" id="IPR005590">
    <property type="entry name" value="DUF333"/>
</dbReference>
<feature type="signal peptide" evidence="1">
    <location>
        <begin position="1"/>
        <end position="25"/>
    </location>
</feature>
<evidence type="ECO:0008006" key="4">
    <source>
        <dbReference type="Google" id="ProtNLM"/>
    </source>
</evidence>
<protein>
    <recommendedName>
        <fullName evidence="4">DUF333 domain-containing protein</fullName>
    </recommendedName>
</protein>
<sequence length="101" mass="10625">MISVPFFRRPGRVLCSVIVAAAAFTAGCSSSPDTVQQKQIPRYQQPLIDLTEDARASCSYAGGTPSLIRELNGAQTPGCQFANGKRCSQQSLLSGSCGSVL</sequence>
<gene>
    <name evidence="2" type="ORF">UA45_01770</name>
</gene>
<comment type="caution">
    <text evidence="2">The sequence shown here is derived from an EMBL/GenBank/DDBJ whole genome shotgun (WGS) entry which is preliminary data.</text>
</comment>
<reference evidence="2 3" key="1">
    <citation type="submission" date="2015-02" db="EMBL/GenBank/DDBJ databases">
        <title>Whole genome shotgun sequencing of cultured foodborne pathogen.</title>
        <authorList>
            <person name="Timme R."/>
            <person name="Allard M.W."/>
            <person name="Strain E."/>
            <person name="Evans P.S."/>
            <person name="Brown E."/>
        </authorList>
    </citation>
    <scope>NUCLEOTIDE SEQUENCE [LARGE SCALE GENOMIC DNA]</scope>
    <source>
        <strain evidence="2 3">GCSL-TSO-24</strain>
    </source>
</reference>
<evidence type="ECO:0000256" key="1">
    <source>
        <dbReference type="SAM" id="SignalP"/>
    </source>
</evidence>
<dbReference type="Pfam" id="PF03891">
    <property type="entry name" value="DUF333"/>
    <property type="match status" value="1"/>
</dbReference>
<evidence type="ECO:0000313" key="3">
    <source>
        <dbReference type="Proteomes" id="UP000032582"/>
    </source>
</evidence>
<dbReference type="Proteomes" id="UP000032582">
    <property type="component" value="Unassembled WGS sequence"/>
</dbReference>
<organism evidence="2 3">
    <name type="scientific">Morganella morganii</name>
    <name type="common">Proteus morganii</name>
    <dbReference type="NCBI Taxonomy" id="582"/>
    <lineage>
        <taxon>Bacteria</taxon>
        <taxon>Pseudomonadati</taxon>
        <taxon>Pseudomonadota</taxon>
        <taxon>Gammaproteobacteria</taxon>
        <taxon>Enterobacterales</taxon>
        <taxon>Morganellaceae</taxon>
        <taxon>Morganella</taxon>
    </lineage>
</organism>
<dbReference type="PATRIC" id="fig|582.24.peg.541"/>